<organism evidence="1 2">
    <name type="scientific">Claviceps pusilla</name>
    <dbReference type="NCBI Taxonomy" id="123648"/>
    <lineage>
        <taxon>Eukaryota</taxon>
        <taxon>Fungi</taxon>
        <taxon>Dikarya</taxon>
        <taxon>Ascomycota</taxon>
        <taxon>Pezizomycotina</taxon>
        <taxon>Sordariomycetes</taxon>
        <taxon>Hypocreomycetidae</taxon>
        <taxon>Hypocreales</taxon>
        <taxon>Clavicipitaceae</taxon>
        <taxon>Claviceps</taxon>
    </lineage>
</organism>
<keyword evidence="2" id="KW-1185">Reference proteome</keyword>
<feature type="non-terminal residue" evidence="1">
    <location>
        <position position="1"/>
    </location>
</feature>
<protein>
    <submittedName>
        <fullName evidence="1">Uncharacterized protein</fullName>
    </submittedName>
</protein>
<evidence type="ECO:0000313" key="2">
    <source>
        <dbReference type="Proteomes" id="UP000748025"/>
    </source>
</evidence>
<dbReference type="EMBL" id="SRPW01004561">
    <property type="protein sequence ID" value="KAG5981685.1"/>
    <property type="molecule type" value="Genomic_DNA"/>
</dbReference>
<dbReference type="Proteomes" id="UP000748025">
    <property type="component" value="Unassembled WGS sequence"/>
</dbReference>
<accession>A0A9P7SSR9</accession>
<comment type="caution">
    <text evidence="1">The sequence shown here is derived from an EMBL/GenBank/DDBJ whole genome shotgun (WGS) entry which is preliminary data.</text>
</comment>
<sequence length="52" mass="5563">YDDVELAGFLLNQNQDATQRVDEASALVRVTSKPSPACHGQRVLNSFGASEG</sequence>
<dbReference type="AlphaFoldDB" id="A0A9P7SSR9"/>
<feature type="non-terminal residue" evidence="1">
    <location>
        <position position="52"/>
    </location>
</feature>
<gene>
    <name evidence="1" type="ORF">E4U43_006571</name>
</gene>
<proteinExistence type="predicted"/>
<name>A0A9P7SSR9_9HYPO</name>
<reference evidence="1" key="1">
    <citation type="journal article" date="2020" name="bioRxiv">
        <title>Whole genome comparisons of ergot fungi reveals the divergence and evolution of species within the genus Claviceps are the result of varying mechanisms driving genome evolution and host range expansion.</title>
        <authorList>
            <person name="Wyka S.A."/>
            <person name="Mondo S.J."/>
            <person name="Liu M."/>
            <person name="Dettman J."/>
            <person name="Nalam V."/>
            <person name="Broders K.D."/>
        </authorList>
    </citation>
    <scope>NUCLEOTIDE SEQUENCE</scope>
    <source>
        <strain evidence="1">CCC 602</strain>
    </source>
</reference>
<evidence type="ECO:0000313" key="1">
    <source>
        <dbReference type="EMBL" id="KAG5981685.1"/>
    </source>
</evidence>